<reference evidence="2" key="1">
    <citation type="submission" date="2021-08" db="EMBL/GenBank/DDBJ databases">
        <title>Sphingopyxis panaciterrulae sp. nov., isolated from the surface water of the Yellow Sea.</title>
        <authorList>
            <person name="Gao Z."/>
            <person name="Zhang D."/>
            <person name="Zhang A."/>
        </authorList>
    </citation>
    <scope>NUCLEOTIDE SEQUENCE</scope>
    <source>
        <strain evidence="2">XHP0097</strain>
    </source>
</reference>
<dbReference type="Proteomes" id="UP001166571">
    <property type="component" value="Unassembled WGS sequence"/>
</dbReference>
<feature type="compositionally biased region" description="Polar residues" evidence="1">
    <location>
        <begin position="25"/>
        <end position="35"/>
    </location>
</feature>
<organism evidence="2 3">
    <name type="scientific">Sphingopyxis jiangsuensis</name>
    <dbReference type="NCBI Taxonomy" id="2871171"/>
    <lineage>
        <taxon>Bacteria</taxon>
        <taxon>Pseudomonadati</taxon>
        <taxon>Pseudomonadota</taxon>
        <taxon>Alphaproteobacteria</taxon>
        <taxon>Sphingomonadales</taxon>
        <taxon>Sphingomonadaceae</taxon>
        <taxon>Sphingopyxis</taxon>
    </lineage>
</organism>
<name>A0ABS7MCS3_9SPHN</name>
<gene>
    <name evidence="2" type="ORF">K5P26_06660</name>
</gene>
<protein>
    <submittedName>
        <fullName evidence="2">Uncharacterized protein</fullName>
    </submittedName>
</protein>
<proteinExistence type="predicted"/>
<evidence type="ECO:0000313" key="2">
    <source>
        <dbReference type="EMBL" id="MBY4636820.1"/>
    </source>
</evidence>
<dbReference type="EMBL" id="JAILXK010000001">
    <property type="protein sequence ID" value="MBY4636820.1"/>
    <property type="molecule type" value="Genomic_DNA"/>
</dbReference>
<accession>A0ABS7MCS3</accession>
<evidence type="ECO:0000256" key="1">
    <source>
        <dbReference type="SAM" id="MobiDB-lite"/>
    </source>
</evidence>
<comment type="caution">
    <text evidence="2">The sequence shown here is derived from an EMBL/GenBank/DDBJ whole genome shotgun (WGS) entry which is preliminary data.</text>
</comment>
<sequence length="67" mass="7313">MTERDVSIARELEKRSAETAAEISKSISTIGNTMTGGEFYPPPRPTDEEMKAEAKRTAEIVCANAQP</sequence>
<evidence type="ECO:0000313" key="3">
    <source>
        <dbReference type="Proteomes" id="UP001166571"/>
    </source>
</evidence>
<feature type="region of interest" description="Disordered" evidence="1">
    <location>
        <begin position="15"/>
        <end position="51"/>
    </location>
</feature>
<dbReference type="RefSeq" id="WP_222136149.1">
    <property type="nucleotide sequence ID" value="NZ_JAILXK010000001.1"/>
</dbReference>
<keyword evidence="3" id="KW-1185">Reference proteome</keyword>